<dbReference type="EMBL" id="CP047593">
    <property type="protein sequence ID" value="QHI68655.1"/>
    <property type="molecule type" value="Genomic_DNA"/>
</dbReference>
<organism evidence="1 2">
    <name type="scientific">Tichowtungia aerotolerans</name>
    <dbReference type="NCBI Taxonomy" id="2697043"/>
    <lineage>
        <taxon>Bacteria</taxon>
        <taxon>Pseudomonadati</taxon>
        <taxon>Kiritimatiellota</taxon>
        <taxon>Tichowtungiia</taxon>
        <taxon>Tichowtungiales</taxon>
        <taxon>Tichowtungiaceae</taxon>
        <taxon>Tichowtungia</taxon>
    </lineage>
</organism>
<keyword evidence="2" id="KW-1185">Reference proteome</keyword>
<dbReference type="Proteomes" id="UP000464954">
    <property type="component" value="Chromosome"/>
</dbReference>
<sequence>MMKALILTDGKPGHFNQSVAFCKNTGIDYELVDVNYRSKTAKALSYLLDRMGLYTKKLFQVSGLESQTSGFDLIISTGSTSFYPNKVLSKELALPNIAILNPQGYRPDFNAILCPAYDHPPKRNNVIELPLNLCAADQTFFEEKAEEFEQKHPAKGPAAGFIIGGPNAVSEINAAELKEQLEKAFELTIGCERWVTTSRRTPKEIEALIESLPFDYTLINSRDSYNPVPAFIQLCDHLFVTSDSASMVSEAASFGSARVEILMNRQLKTPNKFQELFQGLEKRDAVHIFDGTLGRADQKVDLTPQLQLALKRVS</sequence>
<dbReference type="InterPro" id="IPR009367">
    <property type="entry name" value="Elm1-like"/>
</dbReference>
<proteinExistence type="predicted"/>
<evidence type="ECO:0008006" key="3">
    <source>
        <dbReference type="Google" id="ProtNLM"/>
    </source>
</evidence>
<evidence type="ECO:0000313" key="2">
    <source>
        <dbReference type="Proteomes" id="UP000464954"/>
    </source>
</evidence>
<accession>A0A6P1MC34</accession>
<dbReference type="Pfam" id="PF06258">
    <property type="entry name" value="Mito_fiss_Elm1"/>
    <property type="match status" value="1"/>
</dbReference>
<evidence type="ECO:0000313" key="1">
    <source>
        <dbReference type="EMBL" id="QHI68655.1"/>
    </source>
</evidence>
<gene>
    <name evidence="1" type="ORF">GT409_04070</name>
</gene>
<name>A0A6P1MC34_9BACT</name>
<dbReference type="RefSeq" id="WP_160627185.1">
    <property type="nucleotide sequence ID" value="NZ_CP047593.1"/>
</dbReference>
<dbReference type="KEGG" id="taer:GT409_04070"/>
<dbReference type="AlphaFoldDB" id="A0A6P1MC34"/>
<protein>
    <recommendedName>
        <fullName evidence="3">Mitochondrial fission protein ELM1</fullName>
    </recommendedName>
</protein>
<reference evidence="1 2" key="1">
    <citation type="submission" date="2020-01" db="EMBL/GenBank/DDBJ databases">
        <title>Ponticoccus aerotolerans gen. nov., sp. nov., an anaerobic bacterium and proposal of Ponticoccusceae fam. nov., Ponticoccusles ord. nov. and Ponticoccuse classis nov. in the phylum Kiritimatiellaeota.</title>
        <authorList>
            <person name="Zhou L.Y."/>
            <person name="Du Z.J."/>
        </authorList>
    </citation>
    <scope>NUCLEOTIDE SEQUENCE [LARGE SCALE GENOMIC DNA]</scope>
    <source>
        <strain evidence="1 2">S-5007</strain>
    </source>
</reference>